<name>A0A0S4QSK2_9ACTN</name>
<evidence type="ECO:0000313" key="4">
    <source>
        <dbReference type="Proteomes" id="UP000198802"/>
    </source>
</evidence>
<organism evidence="3 4">
    <name type="scientific">Parafrankia irregularis</name>
    <dbReference type="NCBI Taxonomy" id="795642"/>
    <lineage>
        <taxon>Bacteria</taxon>
        <taxon>Bacillati</taxon>
        <taxon>Actinomycetota</taxon>
        <taxon>Actinomycetes</taxon>
        <taxon>Frankiales</taxon>
        <taxon>Frankiaceae</taxon>
        <taxon>Parafrankia</taxon>
    </lineage>
</organism>
<dbReference type="InterPro" id="IPR035897">
    <property type="entry name" value="Toll_tir_struct_dom_sf"/>
</dbReference>
<reference evidence="4" key="1">
    <citation type="submission" date="2015-11" db="EMBL/GenBank/DDBJ databases">
        <authorList>
            <person name="Varghese N."/>
        </authorList>
    </citation>
    <scope>NUCLEOTIDE SEQUENCE [LARGE SCALE GENOMIC DNA]</scope>
    <source>
        <strain evidence="4">DSM 45899</strain>
    </source>
</reference>
<evidence type="ECO:0000259" key="2">
    <source>
        <dbReference type="Pfam" id="PF19955"/>
    </source>
</evidence>
<feature type="domain" description="Effector-associated" evidence="2">
    <location>
        <begin position="11"/>
        <end position="96"/>
    </location>
</feature>
<dbReference type="Proteomes" id="UP000198802">
    <property type="component" value="Unassembled WGS sequence"/>
</dbReference>
<proteinExistence type="predicted"/>
<evidence type="ECO:0000313" key="3">
    <source>
        <dbReference type="EMBL" id="CUU57398.1"/>
    </source>
</evidence>
<dbReference type="GO" id="GO:0007165">
    <property type="term" value="P:signal transduction"/>
    <property type="evidence" value="ECO:0007669"/>
    <property type="project" value="InterPro"/>
</dbReference>
<protein>
    <recommendedName>
        <fullName evidence="2">Effector-associated domain-containing protein</fullName>
    </recommendedName>
</protein>
<dbReference type="EMBL" id="FAOZ01000012">
    <property type="protein sequence ID" value="CUU57398.1"/>
    <property type="molecule type" value="Genomic_DNA"/>
</dbReference>
<feature type="region of interest" description="Disordered" evidence="1">
    <location>
        <begin position="100"/>
        <end position="134"/>
    </location>
</feature>
<evidence type="ECO:0000256" key="1">
    <source>
        <dbReference type="SAM" id="MobiDB-lite"/>
    </source>
</evidence>
<dbReference type="Gene3D" id="3.40.50.10140">
    <property type="entry name" value="Toll/interleukin-1 receptor homology (TIR) domain"/>
    <property type="match status" value="1"/>
</dbReference>
<sequence>MSLFDDDRIGGLTGPERGTLGEVLRRAFPARADWERLLLFQLDRHLADYAPEASDLRDITLRVVESATAEGWLLDLVKAAFATSGNRQLREWAQPYLTAGPKPASGPRVRPEAALAAATTPGSRTAAAAPAASGDDPPVVFVSYGHAADDDDQFGLFVDDLRAAIVRVTGVSPARALYVDTSLSVGIEWSPELVEALSGCRVLMPFYSVSLMSSRGCGREWAYFTQRQDEFERATGRPADSILPVLWDNPANYADRLAKPPFPAVQFAPNGAEFRRYRERGLRHLYSRRDTFGTEVRTVRDYLADLVADLTRRPPLPPGPLAVAFDAITPAFGGA</sequence>
<dbReference type="InterPro" id="IPR045430">
    <property type="entry name" value="EAD1"/>
</dbReference>
<keyword evidence="4" id="KW-1185">Reference proteome</keyword>
<gene>
    <name evidence="3" type="ORF">Ga0074812_11258</name>
</gene>
<dbReference type="AlphaFoldDB" id="A0A0S4QSK2"/>
<feature type="compositionally biased region" description="Low complexity" evidence="1">
    <location>
        <begin position="116"/>
        <end position="134"/>
    </location>
</feature>
<accession>A0A0S4QSK2</accession>
<dbReference type="Pfam" id="PF19955">
    <property type="entry name" value="EAD1"/>
    <property type="match status" value="1"/>
</dbReference>
<dbReference type="SUPFAM" id="SSF52200">
    <property type="entry name" value="Toll/Interleukin receptor TIR domain"/>
    <property type="match status" value="1"/>
</dbReference>